<keyword evidence="6" id="KW-0406">Ion transport</keyword>
<feature type="transmembrane region" description="Helical" evidence="8">
    <location>
        <begin position="249"/>
        <end position="268"/>
    </location>
</feature>
<comment type="subcellular location">
    <subcellularLocation>
        <location evidence="1">Cell membrane</location>
        <topology evidence="1">Multi-pass membrane protein</topology>
    </subcellularLocation>
</comment>
<dbReference type="Pfam" id="PF02386">
    <property type="entry name" value="TrkH"/>
    <property type="match status" value="1"/>
</dbReference>
<dbReference type="PANTHER" id="PTHR32024">
    <property type="entry name" value="TRK SYSTEM POTASSIUM UPTAKE PROTEIN TRKG-RELATED"/>
    <property type="match status" value="1"/>
</dbReference>
<feature type="transmembrane region" description="Helical" evidence="8">
    <location>
        <begin position="419"/>
        <end position="444"/>
    </location>
</feature>
<evidence type="ECO:0000256" key="2">
    <source>
        <dbReference type="ARBA" id="ARBA00022448"/>
    </source>
</evidence>
<keyword evidence="10" id="KW-1185">Reference proteome</keyword>
<feature type="transmembrane region" description="Helical" evidence="8">
    <location>
        <begin position="140"/>
        <end position="161"/>
    </location>
</feature>
<evidence type="ECO:0000313" key="9">
    <source>
        <dbReference type="EMBL" id="SIT74072.1"/>
    </source>
</evidence>
<organism evidence="9 10">
    <name type="scientific">Pontibaca methylaminivorans</name>
    <dbReference type="NCBI Taxonomy" id="515897"/>
    <lineage>
        <taxon>Bacteria</taxon>
        <taxon>Pseudomonadati</taxon>
        <taxon>Pseudomonadota</taxon>
        <taxon>Alphaproteobacteria</taxon>
        <taxon>Rhodobacterales</taxon>
        <taxon>Roseobacteraceae</taxon>
        <taxon>Pontibaca</taxon>
    </lineage>
</organism>
<evidence type="ECO:0000256" key="5">
    <source>
        <dbReference type="ARBA" id="ARBA00022989"/>
    </source>
</evidence>
<feature type="transmembrane region" description="Helical" evidence="8">
    <location>
        <begin position="480"/>
        <end position="504"/>
    </location>
</feature>
<feature type="transmembrane region" description="Helical" evidence="8">
    <location>
        <begin position="321"/>
        <end position="340"/>
    </location>
</feature>
<proteinExistence type="predicted"/>
<feature type="transmembrane region" description="Helical" evidence="8">
    <location>
        <begin position="45"/>
        <end position="65"/>
    </location>
</feature>
<dbReference type="Proteomes" id="UP000192455">
    <property type="component" value="Unassembled WGS sequence"/>
</dbReference>
<feature type="transmembrane region" description="Helical" evidence="8">
    <location>
        <begin position="360"/>
        <end position="381"/>
    </location>
</feature>
<dbReference type="RefSeq" id="WP_200805390.1">
    <property type="nucleotide sequence ID" value="NZ_FTPS01000001.1"/>
</dbReference>
<keyword evidence="4 8" id="KW-0812">Transmembrane</keyword>
<dbReference type="STRING" id="515897.SAMN05421849_0094"/>
<feature type="transmembrane region" description="Helical" evidence="8">
    <location>
        <begin position="77"/>
        <end position="96"/>
    </location>
</feature>
<dbReference type="PANTHER" id="PTHR32024:SF3">
    <property type="entry name" value="TRK SYSTEM POTASSIUM UPTAKE PROTEIN"/>
    <property type="match status" value="1"/>
</dbReference>
<dbReference type="AlphaFoldDB" id="A0A1R3W813"/>
<evidence type="ECO:0000256" key="6">
    <source>
        <dbReference type="ARBA" id="ARBA00023065"/>
    </source>
</evidence>
<dbReference type="GO" id="GO:0005886">
    <property type="term" value="C:plasma membrane"/>
    <property type="evidence" value="ECO:0007669"/>
    <property type="project" value="UniProtKB-SubCell"/>
</dbReference>
<dbReference type="EMBL" id="FTPS01000001">
    <property type="protein sequence ID" value="SIT74072.1"/>
    <property type="molecule type" value="Genomic_DNA"/>
</dbReference>
<feature type="transmembrane region" description="Helical" evidence="8">
    <location>
        <begin position="191"/>
        <end position="215"/>
    </location>
</feature>
<feature type="transmembrane region" description="Helical" evidence="8">
    <location>
        <begin position="221"/>
        <end position="242"/>
    </location>
</feature>
<gene>
    <name evidence="9" type="ORF">SAMN05421849_0094</name>
</gene>
<protein>
    <submittedName>
        <fullName evidence="9">Trk system potassium uptake protein TrkH</fullName>
    </submittedName>
</protein>
<name>A0A1R3W813_9RHOB</name>
<feature type="transmembrane region" description="Helical" evidence="8">
    <location>
        <begin position="288"/>
        <end position="309"/>
    </location>
</feature>
<dbReference type="GO" id="GO:0030001">
    <property type="term" value="P:metal ion transport"/>
    <property type="evidence" value="ECO:0007669"/>
    <property type="project" value="UniProtKB-ARBA"/>
</dbReference>
<keyword evidence="5 8" id="KW-1133">Transmembrane helix</keyword>
<evidence type="ECO:0000256" key="4">
    <source>
        <dbReference type="ARBA" id="ARBA00022692"/>
    </source>
</evidence>
<keyword evidence="7 8" id="KW-0472">Membrane</keyword>
<evidence type="ECO:0000256" key="8">
    <source>
        <dbReference type="SAM" id="Phobius"/>
    </source>
</evidence>
<evidence type="ECO:0000256" key="3">
    <source>
        <dbReference type="ARBA" id="ARBA00022475"/>
    </source>
</evidence>
<dbReference type="GO" id="GO:0008324">
    <property type="term" value="F:monoatomic cation transmembrane transporter activity"/>
    <property type="evidence" value="ECO:0007669"/>
    <property type="project" value="InterPro"/>
</dbReference>
<sequence length="510" mass="54641">MAVRRADRSPFLRQPLFLQIWAVAALSMAMPALHALVLGNVALFRVFSTAGTLGLVAGVMVALARSGRPRNWVRSQLLALLATFAVLPLFLALPLYHGLGTTSFMNAYFDMVSAITTTGANIYDDPARLDPTLHLWRAQVGWMGGLFVLIAAAAILGWLSLGGFEVTSRSQPGRAVLLEVQRGERDPRLRLLHVTARLAPLYAGLTALAWMLLYIGGDDSLVALCHAMSVMATSGISPVGGLGGAESGIAGEMVLFLFMFLALSRLTLSGDTAEPGPLRLIRDPEFRLGLLLVVFVSLLLFLRHFLGAWETAPQEGVLQALRALWGALFTVMSFLTTTGFVSDAWEQSRLWSGLETPGMILLGLALIGGGVATTAGGVKLLRVYVLYLAGLRELQLLAYPSSVAGRSQHNPRIRRSGIFITWLTFMLFALTLALLTVVLAAMGIGFDQAVVLAVATLSTTGPLIEVAGETPLRLIELGPAAKAVLCAAMVLGRLEMLAIIALFAPSLWRQ</sequence>
<keyword evidence="3" id="KW-1003">Cell membrane</keyword>
<evidence type="ECO:0000256" key="1">
    <source>
        <dbReference type="ARBA" id="ARBA00004651"/>
    </source>
</evidence>
<dbReference type="InterPro" id="IPR003445">
    <property type="entry name" value="Cat_transpt"/>
</dbReference>
<reference evidence="9 10" key="1">
    <citation type="submission" date="2017-01" db="EMBL/GenBank/DDBJ databases">
        <authorList>
            <person name="Mah S.A."/>
            <person name="Swanson W.J."/>
            <person name="Moy G.W."/>
            <person name="Vacquier V.D."/>
        </authorList>
    </citation>
    <scope>NUCLEOTIDE SEQUENCE [LARGE SCALE GENOMIC DNA]</scope>
    <source>
        <strain evidence="9 10">DSM 21219</strain>
    </source>
</reference>
<evidence type="ECO:0000256" key="7">
    <source>
        <dbReference type="ARBA" id="ARBA00023136"/>
    </source>
</evidence>
<keyword evidence="2" id="KW-0813">Transport</keyword>
<evidence type="ECO:0000313" key="10">
    <source>
        <dbReference type="Proteomes" id="UP000192455"/>
    </source>
</evidence>
<accession>A0A1R3W813</accession>